<dbReference type="InterPro" id="IPR015943">
    <property type="entry name" value="WD40/YVTN_repeat-like_dom_sf"/>
</dbReference>
<evidence type="ECO:0000313" key="11">
    <source>
        <dbReference type="Proteomes" id="UP000001307"/>
    </source>
</evidence>
<dbReference type="InterPro" id="IPR011989">
    <property type="entry name" value="ARM-like"/>
</dbReference>
<dbReference type="Proteomes" id="UP000001307">
    <property type="component" value="Unassembled WGS sequence"/>
</dbReference>
<dbReference type="GO" id="GO:0043130">
    <property type="term" value="F:ubiquitin binding"/>
    <property type="evidence" value="ECO:0007669"/>
    <property type="project" value="TreeGrafter"/>
</dbReference>
<keyword evidence="3" id="KW-0963">Cytoplasm</keyword>
<evidence type="ECO:0000256" key="3">
    <source>
        <dbReference type="ARBA" id="ARBA00022490"/>
    </source>
</evidence>
<dbReference type="PANTHER" id="PTHR19849:SF0">
    <property type="entry name" value="PHOSPHOLIPASE A-2-ACTIVATING PROTEIN"/>
    <property type="match status" value="1"/>
</dbReference>
<organism evidence="10">
    <name type="scientific">Oikopleura dioica</name>
    <name type="common">Tunicate</name>
    <dbReference type="NCBI Taxonomy" id="34765"/>
    <lineage>
        <taxon>Eukaryota</taxon>
        <taxon>Metazoa</taxon>
        <taxon>Chordata</taxon>
        <taxon>Tunicata</taxon>
        <taxon>Appendicularia</taxon>
        <taxon>Copelata</taxon>
        <taxon>Oikopleuridae</taxon>
        <taxon>Oikopleura</taxon>
    </lineage>
</organism>
<dbReference type="Gene3D" id="3.10.20.870">
    <property type="entry name" value="PFU (PLAA family ubiquitin binding), C-terminal domain"/>
    <property type="match status" value="1"/>
</dbReference>
<dbReference type="GO" id="GO:0010992">
    <property type="term" value="P:ubiquitin recycling"/>
    <property type="evidence" value="ECO:0007669"/>
    <property type="project" value="TreeGrafter"/>
</dbReference>
<feature type="region of interest" description="Disordered" evidence="7">
    <location>
        <begin position="374"/>
        <end position="455"/>
    </location>
</feature>
<dbReference type="EMBL" id="FN653044">
    <property type="protein sequence ID" value="CBY24286.1"/>
    <property type="molecule type" value="Genomic_DNA"/>
</dbReference>
<dbReference type="OrthoDB" id="10265988at2759"/>
<evidence type="ECO:0008006" key="12">
    <source>
        <dbReference type="Google" id="ProtNLM"/>
    </source>
</evidence>
<dbReference type="FunCoup" id="E4XF98">
    <property type="interactions" value="769"/>
</dbReference>
<dbReference type="InterPro" id="IPR019775">
    <property type="entry name" value="WD40_repeat_CS"/>
</dbReference>
<dbReference type="Pfam" id="PF09070">
    <property type="entry name" value="PFU"/>
    <property type="match status" value="1"/>
</dbReference>
<feature type="domain" description="PUL" evidence="9">
    <location>
        <begin position="471"/>
        <end position="737"/>
    </location>
</feature>
<comment type="similarity">
    <text evidence="2">Belongs to the WD repeat PLAP family.</text>
</comment>
<dbReference type="InterPro" id="IPR016024">
    <property type="entry name" value="ARM-type_fold"/>
</dbReference>
<dbReference type="Gene3D" id="2.130.10.10">
    <property type="entry name" value="YVTN repeat-like/Quinoprotein amine dehydrogenase"/>
    <property type="match status" value="1"/>
</dbReference>
<dbReference type="Pfam" id="PF00400">
    <property type="entry name" value="WD40"/>
    <property type="match status" value="3"/>
</dbReference>
<keyword evidence="4 6" id="KW-0853">WD repeat</keyword>
<dbReference type="PROSITE" id="PS51396">
    <property type="entry name" value="PUL"/>
    <property type="match status" value="1"/>
</dbReference>
<evidence type="ECO:0000259" key="9">
    <source>
        <dbReference type="PROSITE" id="PS51396"/>
    </source>
</evidence>
<dbReference type="SMART" id="SM00320">
    <property type="entry name" value="WD40"/>
    <property type="match status" value="5"/>
</dbReference>
<sequence>MVSIGRRRGIRAYDPISSEEKASYVGHAQCVSALACNNKTQTVVSGSWDKNVKVWKGKWGSPEKKCAVTISGQHEGSVLAIGLLEDDRIITGCADKLLRIFNAEGKIIKTLQGHTDVIQSLTILPDERLLSTGNDMKIRLWNLKEGSIEKEFAGHTGFIYCVSLMPRNKGFITSGEDRSVRVWSWDSSEPTETIMLPAQSAWACTALTMGDIAVSLSDGTVRVFTYRERFQAPAEEVAAFEESVAAMKIPAKALEDKMDVSKLPRSLPTAGKKEGATIMINEPSGVVAYQWTKEKFGDKEYDFVFSVDVEEGRPALKLPYNLTEDPWRAAQKFINNNALPLTYLEEVANFIISNTAEARERQAVQVVEPGVVGGADPLTGGSGYRPDYTAPTSRTQTKKGGAADPFTGSGAYTPDDIPTGPNAPRYLPGDGTSSASTKPRMENPEDNPGRYVPDAGVEETPKYNIVFVDKKFFPEEKYLFFDDPAPGVDKIVNMFSKKCFEKGIEIEEEQLKTLSMLCDPESVLTADDIFVYFMVQMKTHEFWDIKFPLIDILRLAMLNYSVVGLLCHEDRVKEFLRPLMRQLQVEKPAAVQLLTMRCFVNLFRHEIGAKVALEHFGEILTRTSESLPISPKSNLKQAHASLLLNFAIAARKYGANVDTKLGLLQKICEKISRNEADLKVQIRLIIALGTLIHQDLVLCQGADGIGIREELLEIQNLLKRRSDDKMAVNVASCARKCIQEIMKSLQSIENSMEFETAGPSTSGT</sequence>
<dbReference type="SUPFAM" id="SSF48371">
    <property type="entry name" value="ARM repeat"/>
    <property type="match status" value="1"/>
</dbReference>
<comment type="subcellular location">
    <subcellularLocation>
        <location evidence="1">Cytoplasm</location>
    </subcellularLocation>
</comment>
<dbReference type="CDD" id="cd00200">
    <property type="entry name" value="WD40"/>
    <property type="match status" value="1"/>
</dbReference>
<feature type="repeat" description="WD" evidence="6">
    <location>
        <begin position="152"/>
        <end position="193"/>
    </location>
</feature>
<dbReference type="PROSITE" id="PS50082">
    <property type="entry name" value="WD_REPEATS_2"/>
    <property type="match status" value="3"/>
</dbReference>
<dbReference type="PROSITE" id="PS51394">
    <property type="entry name" value="PFU"/>
    <property type="match status" value="1"/>
</dbReference>
<evidence type="ECO:0000256" key="6">
    <source>
        <dbReference type="PROSITE-ProRule" id="PRU00221"/>
    </source>
</evidence>
<reference evidence="10" key="1">
    <citation type="journal article" date="2010" name="Science">
        <title>Plasticity of animal genome architecture unmasked by rapid evolution of a pelagic tunicate.</title>
        <authorList>
            <person name="Denoeud F."/>
            <person name="Henriet S."/>
            <person name="Mungpakdee S."/>
            <person name="Aury J.M."/>
            <person name="Da Silva C."/>
            <person name="Brinkmann H."/>
            <person name="Mikhaleva J."/>
            <person name="Olsen L.C."/>
            <person name="Jubin C."/>
            <person name="Canestro C."/>
            <person name="Bouquet J.M."/>
            <person name="Danks G."/>
            <person name="Poulain J."/>
            <person name="Campsteijn C."/>
            <person name="Adamski M."/>
            <person name="Cross I."/>
            <person name="Yadetie F."/>
            <person name="Muffato M."/>
            <person name="Louis A."/>
            <person name="Butcher S."/>
            <person name="Tsagkogeorga G."/>
            <person name="Konrad A."/>
            <person name="Singh S."/>
            <person name="Jensen M.F."/>
            <person name="Cong E.H."/>
            <person name="Eikeseth-Otteraa H."/>
            <person name="Noel B."/>
            <person name="Anthouard V."/>
            <person name="Porcel B.M."/>
            <person name="Kachouri-Lafond R."/>
            <person name="Nishino A."/>
            <person name="Ugolini M."/>
            <person name="Chourrout P."/>
            <person name="Nishida H."/>
            <person name="Aasland R."/>
            <person name="Huzurbazar S."/>
            <person name="Westhof E."/>
            <person name="Delsuc F."/>
            <person name="Lehrach H."/>
            <person name="Reinhardt R."/>
            <person name="Weissenbach J."/>
            <person name="Roy S.W."/>
            <person name="Artiguenave F."/>
            <person name="Postlethwait J.H."/>
            <person name="Manak J.R."/>
            <person name="Thompson E.M."/>
            <person name="Jaillon O."/>
            <person name="Du Pasquier L."/>
            <person name="Boudinot P."/>
            <person name="Liberles D.A."/>
            <person name="Volff J.N."/>
            <person name="Philippe H."/>
            <person name="Lenhard B."/>
            <person name="Roest Crollius H."/>
            <person name="Wincker P."/>
            <person name="Chourrout D."/>
        </authorList>
    </citation>
    <scope>NUCLEOTIDE SEQUENCE [LARGE SCALE GENOMIC DNA]</scope>
</reference>
<evidence type="ECO:0000256" key="2">
    <source>
        <dbReference type="ARBA" id="ARBA00008495"/>
    </source>
</evidence>
<feature type="repeat" description="WD" evidence="6">
    <location>
        <begin position="24"/>
        <end position="56"/>
    </location>
</feature>
<dbReference type="SUPFAM" id="SSF50978">
    <property type="entry name" value="WD40 repeat-like"/>
    <property type="match status" value="1"/>
</dbReference>
<dbReference type="GO" id="GO:0005737">
    <property type="term" value="C:cytoplasm"/>
    <property type="evidence" value="ECO:0007669"/>
    <property type="project" value="UniProtKB-SubCell"/>
</dbReference>
<proteinExistence type="inferred from homology"/>
<feature type="repeat" description="WD" evidence="6">
    <location>
        <begin position="111"/>
        <end position="151"/>
    </location>
</feature>
<dbReference type="GO" id="GO:0043161">
    <property type="term" value="P:proteasome-mediated ubiquitin-dependent protein catabolic process"/>
    <property type="evidence" value="ECO:0007669"/>
    <property type="project" value="TreeGrafter"/>
</dbReference>
<evidence type="ECO:0000313" key="10">
    <source>
        <dbReference type="EMBL" id="CBY24286.1"/>
    </source>
</evidence>
<dbReference type="InParanoid" id="E4XF98"/>
<evidence type="ECO:0000256" key="4">
    <source>
        <dbReference type="ARBA" id="ARBA00022574"/>
    </source>
</evidence>
<evidence type="ECO:0000259" key="8">
    <source>
        <dbReference type="PROSITE" id="PS51394"/>
    </source>
</evidence>
<dbReference type="PROSITE" id="PS50294">
    <property type="entry name" value="WD_REPEATS_REGION"/>
    <property type="match status" value="3"/>
</dbReference>
<dbReference type="PANTHER" id="PTHR19849">
    <property type="entry name" value="PHOSPHOLIPASE A-2-ACTIVATING PROTEIN"/>
    <property type="match status" value="1"/>
</dbReference>
<keyword evidence="5" id="KW-0677">Repeat</keyword>
<dbReference type="InterPro" id="IPR038122">
    <property type="entry name" value="PFU_sf"/>
</dbReference>
<evidence type="ECO:0000256" key="1">
    <source>
        <dbReference type="ARBA" id="ARBA00004496"/>
    </source>
</evidence>
<dbReference type="InterPro" id="IPR036322">
    <property type="entry name" value="WD40_repeat_dom_sf"/>
</dbReference>
<accession>E4XF98</accession>
<dbReference type="AlphaFoldDB" id="E4XF98"/>
<evidence type="ECO:0000256" key="5">
    <source>
        <dbReference type="ARBA" id="ARBA00022737"/>
    </source>
</evidence>
<feature type="domain" description="PFU" evidence="8">
    <location>
        <begin position="269"/>
        <end position="365"/>
    </location>
</feature>
<protein>
    <recommendedName>
        <fullName evidence="12">Phospholipase A-2-activating protein</fullName>
    </recommendedName>
</protein>
<dbReference type="InterPro" id="IPR013535">
    <property type="entry name" value="PUL_dom"/>
</dbReference>
<dbReference type="GO" id="GO:0005634">
    <property type="term" value="C:nucleus"/>
    <property type="evidence" value="ECO:0007669"/>
    <property type="project" value="TreeGrafter"/>
</dbReference>
<dbReference type="Gene3D" id="1.25.10.10">
    <property type="entry name" value="Leucine-rich Repeat Variant"/>
    <property type="match status" value="1"/>
</dbReference>
<dbReference type="InterPro" id="IPR001680">
    <property type="entry name" value="WD40_rpt"/>
</dbReference>
<dbReference type="InterPro" id="IPR015155">
    <property type="entry name" value="PFU"/>
</dbReference>
<keyword evidence="11" id="KW-1185">Reference proteome</keyword>
<dbReference type="Pfam" id="PF08324">
    <property type="entry name" value="PUL"/>
    <property type="match status" value="1"/>
</dbReference>
<dbReference type="PROSITE" id="PS00678">
    <property type="entry name" value="WD_REPEATS_1"/>
    <property type="match status" value="1"/>
</dbReference>
<evidence type="ECO:0000256" key="7">
    <source>
        <dbReference type="SAM" id="MobiDB-lite"/>
    </source>
</evidence>
<name>E4XF98_OIKDI</name>
<gene>
    <name evidence="10" type="ORF">GSOID_T00009639001</name>
</gene>